<evidence type="ECO:0000313" key="6">
    <source>
        <dbReference type="Proteomes" id="UP000077280"/>
    </source>
</evidence>
<reference evidence="4" key="2">
    <citation type="submission" date="2019-10" db="EMBL/GenBank/DDBJ databases">
        <title>Malate fermentation in French cider.</title>
        <authorList>
            <person name="Cousin F.J."/>
            <person name="Medina Fernandez S."/>
            <person name="Misery B."/>
            <person name="Laplace J.-M."/>
            <person name="Cretenet M."/>
        </authorList>
    </citation>
    <scope>NUCLEOTIDE SEQUENCE</scope>
    <source>
        <strain evidence="4">UCMA15901</strain>
    </source>
</reference>
<feature type="domain" description="HTH tetR-type" evidence="3">
    <location>
        <begin position="5"/>
        <end position="65"/>
    </location>
</feature>
<evidence type="ECO:0000256" key="2">
    <source>
        <dbReference type="PROSITE-ProRule" id="PRU00335"/>
    </source>
</evidence>
<dbReference type="InterPro" id="IPR050624">
    <property type="entry name" value="HTH-type_Tx_Regulator"/>
</dbReference>
<comment type="caution">
    <text evidence="4">The sequence shown here is derived from an EMBL/GenBank/DDBJ whole genome shotgun (WGS) entry which is preliminary data.</text>
</comment>
<dbReference type="Proteomes" id="UP001275867">
    <property type="component" value="Unassembled WGS sequence"/>
</dbReference>
<dbReference type="RefSeq" id="WP_068806098.1">
    <property type="nucleotide sequence ID" value="NZ_LXND01000040.1"/>
</dbReference>
<evidence type="ECO:0000259" key="3">
    <source>
        <dbReference type="PROSITE" id="PS50977"/>
    </source>
</evidence>
<dbReference type="SUPFAM" id="SSF46689">
    <property type="entry name" value="Homeodomain-like"/>
    <property type="match status" value="1"/>
</dbReference>
<dbReference type="PANTHER" id="PTHR43479:SF11">
    <property type="entry name" value="ACREF_ENVCD OPERON REPRESSOR-RELATED"/>
    <property type="match status" value="1"/>
</dbReference>
<reference evidence="5 6" key="1">
    <citation type="submission" date="2016-05" db="EMBL/GenBank/DDBJ databases">
        <title>Draft genome sequence of Pediococcus parvulus 2.6, a probiotic beta-glucan producer strain.</title>
        <authorList>
            <person name="Mohedano M.L."/>
            <person name="Perez-Ramos A."/>
            <person name="Duenas M.T."/>
            <person name="Lamontanara A."/>
            <person name="Orru L."/>
            <person name="Spano G."/>
            <person name="Capozzi V."/>
            <person name="Lopez P."/>
        </authorList>
    </citation>
    <scope>NUCLEOTIDE SEQUENCE [LARGE SCALE GENOMIC DNA]</scope>
    <source>
        <strain evidence="5 6">2.6</strain>
    </source>
</reference>
<dbReference type="Gene3D" id="1.10.357.10">
    <property type="entry name" value="Tetracycline Repressor, domain 2"/>
    <property type="match status" value="1"/>
</dbReference>
<dbReference type="AlphaFoldDB" id="A0AAP5TF23"/>
<evidence type="ECO:0000313" key="5">
    <source>
        <dbReference type="EMBL" id="OAD64202.1"/>
    </source>
</evidence>
<organism evidence="4 7">
    <name type="scientific">Pediococcus parvulus</name>
    <dbReference type="NCBI Taxonomy" id="54062"/>
    <lineage>
        <taxon>Bacteria</taxon>
        <taxon>Bacillati</taxon>
        <taxon>Bacillota</taxon>
        <taxon>Bacilli</taxon>
        <taxon>Lactobacillales</taxon>
        <taxon>Lactobacillaceae</taxon>
        <taxon>Pediococcus</taxon>
    </lineage>
</organism>
<dbReference type="InterPro" id="IPR001647">
    <property type="entry name" value="HTH_TetR"/>
</dbReference>
<dbReference type="PROSITE" id="PS50977">
    <property type="entry name" value="HTH_TETR_2"/>
    <property type="match status" value="1"/>
</dbReference>
<sequence length="182" mass="20678">MKNKTATRDRLINAGISLIKVNSVQKLTLRQIAHEAGVTTGAFYKSFPNRQAYFRELANKVSSEWAAIIEPELAGIPLATERLLFLGDNLMRTIVAQQNLAHFVLETPVVSFSDDELAKWPLLNLTFRNVKAVLDEHSRIDKNSFFIQIWIFIIGYANLLQSKSISYDPELLKTTLEKLLED</sequence>
<evidence type="ECO:0000256" key="1">
    <source>
        <dbReference type="ARBA" id="ARBA00023125"/>
    </source>
</evidence>
<name>A0AAP5TF23_9LACO</name>
<dbReference type="InterPro" id="IPR009057">
    <property type="entry name" value="Homeodomain-like_sf"/>
</dbReference>
<gene>
    <name evidence="5" type="ORF">A7K95_05820</name>
    <name evidence="4" type="ORF">GA842_08630</name>
</gene>
<dbReference type="Pfam" id="PF00440">
    <property type="entry name" value="TetR_N"/>
    <property type="match status" value="1"/>
</dbReference>
<evidence type="ECO:0000313" key="4">
    <source>
        <dbReference type="EMBL" id="MDV7694914.1"/>
    </source>
</evidence>
<keyword evidence="1 2" id="KW-0238">DNA-binding</keyword>
<protein>
    <submittedName>
        <fullName evidence="4">TetR family transcriptional regulator</fullName>
    </submittedName>
</protein>
<accession>A0AAP5TF23</accession>
<keyword evidence="6" id="KW-1185">Reference proteome</keyword>
<dbReference type="GO" id="GO:0003677">
    <property type="term" value="F:DNA binding"/>
    <property type="evidence" value="ECO:0007669"/>
    <property type="project" value="UniProtKB-UniRule"/>
</dbReference>
<dbReference type="EMBL" id="WERX01000030">
    <property type="protein sequence ID" value="MDV7694914.1"/>
    <property type="molecule type" value="Genomic_DNA"/>
</dbReference>
<evidence type="ECO:0000313" key="7">
    <source>
        <dbReference type="Proteomes" id="UP001275867"/>
    </source>
</evidence>
<proteinExistence type="predicted"/>
<dbReference type="EMBL" id="LXND01000040">
    <property type="protein sequence ID" value="OAD64202.1"/>
    <property type="molecule type" value="Genomic_DNA"/>
</dbReference>
<dbReference type="PANTHER" id="PTHR43479">
    <property type="entry name" value="ACREF/ENVCD OPERON REPRESSOR-RELATED"/>
    <property type="match status" value="1"/>
</dbReference>
<dbReference type="Proteomes" id="UP000077280">
    <property type="component" value="Unassembled WGS sequence"/>
</dbReference>
<feature type="DNA-binding region" description="H-T-H motif" evidence="2">
    <location>
        <begin position="28"/>
        <end position="47"/>
    </location>
</feature>